<evidence type="ECO:0000313" key="2">
    <source>
        <dbReference type="Proteomes" id="UP000676336"/>
    </source>
</evidence>
<dbReference type="AlphaFoldDB" id="A0A8S2ZET7"/>
<dbReference type="EMBL" id="CAJOBI010109973">
    <property type="protein sequence ID" value="CAF4628094.1"/>
    <property type="molecule type" value="Genomic_DNA"/>
</dbReference>
<feature type="non-terminal residue" evidence="1">
    <location>
        <position position="1"/>
    </location>
</feature>
<comment type="caution">
    <text evidence="1">The sequence shown here is derived from an EMBL/GenBank/DDBJ whole genome shotgun (WGS) entry which is preliminary data.</text>
</comment>
<protein>
    <submittedName>
        <fullName evidence="1">Uncharacterized protein</fullName>
    </submittedName>
</protein>
<organism evidence="1 2">
    <name type="scientific">Rotaria magnacalcarata</name>
    <dbReference type="NCBI Taxonomy" id="392030"/>
    <lineage>
        <taxon>Eukaryota</taxon>
        <taxon>Metazoa</taxon>
        <taxon>Spiralia</taxon>
        <taxon>Gnathifera</taxon>
        <taxon>Rotifera</taxon>
        <taxon>Eurotatoria</taxon>
        <taxon>Bdelloidea</taxon>
        <taxon>Philodinida</taxon>
        <taxon>Philodinidae</taxon>
        <taxon>Rotaria</taxon>
    </lineage>
</organism>
<evidence type="ECO:0000313" key="1">
    <source>
        <dbReference type="EMBL" id="CAF4628094.1"/>
    </source>
</evidence>
<dbReference type="Proteomes" id="UP000676336">
    <property type="component" value="Unassembled WGS sequence"/>
</dbReference>
<accession>A0A8S2ZET7</accession>
<proteinExistence type="predicted"/>
<name>A0A8S2ZET7_9BILA</name>
<gene>
    <name evidence="1" type="ORF">SMN809_LOCUS40185</name>
</gene>
<sequence length="42" mass="4702">VGDLGTFLINNNLVSYATISYSQRPNFSLGQPPQQSFVRPQF</sequence>
<feature type="non-terminal residue" evidence="1">
    <location>
        <position position="42"/>
    </location>
</feature>
<reference evidence="1" key="1">
    <citation type="submission" date="2021-02" db="EMBL/GenBank/DDBJ databases">
        <authorList>
            <person name="Nowell W R."/>
        </authorList>
    </citation>
    <scope>NUCLEOTIDE SEQUENCE</scope>
</reference>